<dbReference type="EMBL" id="FOGD01000001">
    <property type="protein sequence ID" value="SEQ20742.1"/>
    <property type="molecule type" value="Genomic_DNA"/>
</dbReference>
<feature type="region of interest" description="Disordered" evidence="2">
    <location>
        <begin position="27"/>
        <end position="91"/>
    </location>
</feature>
<dbReference type="RefSeq" id="WP_091451378.1">
    <property type="nucleotide sequence ID" value="NZ_FOGD01000001.1"/>
</dbReference>
<dbReference type="STRING" id="180197.SAMN02982919_00201"/>
<keyword evidence="4" id="KW-1185">Reference proteome</keyword>
<evidence type="ECO:0000313" key="4">
    <source>
        <dbReference type="Proteomes" id="UP000199766"/>
    </source>
</evidence>
<accession>A0A1H9E554</accession>
<evidence type="ECO:0000256" key="2">
    <source>
        <dbReference type="SAM" id="MobiDB-lite"/>
    </source>
</evidence>
<feature type="region of interest" description="Disordered" evidence="2">
    <location>
        <begin position="241"/>
        <end position="290"/>
    </location>
</feature>
<evidence type="ECO:0000256" key="1">
    <source>
        <dbReference type="SAM" id="Coils"/>
    </source>
</evidence>
<keyword evidence="1" id="KW-0175">Coiled coil</keyword>
<reference evidence="3 4" key="1">
    <citation type="submission" date="2016-10" db="EMBL/GenBank/DDBJ databases">
        <authorList>
            <person name="de Groot N.N."/>
        </authorList>
    </citation>
    <scope>NUCLEOTIDE SEQUENCE [LARGE SCALE GENOMIC DNA]</scope>
    <source>
        <strain evidence="3 4">ATCC 35958</strain>
    </source>
</reference>
<proteinExistence type="predicted"/>
<sequence length="321" mass="34037">MSTTPPDAFALSEQDKALLTPEELAAITDGDVSDDEKAAMAKLAAMAPAEENDDTPPTPSGNEEPGTTDPAPAPDATTEAPAADTPAAPLTPAAEVVEVAKAPAPVYQVVLPDDFNERQQDVNTKLAELRQKFRTGEIEVDQYEVERDALSAQLNELTSLQTKAEIAREMQQQARHQEINASLTAVMVQAKADGIDYNDPKQAAMFDRYANFLAGDPDFAGKSVAQIHAEAHKNVLQRLGKATAAPAQAPAAPPATAPTPRKTPLDTAPKTLAQVPGADDANTDLNGGEFTQLDSLGGLELEDALARLPKAQREQYLRGGR</sequence>
<organism evidence="3 4">
    <name type="scientific">Giesbergeria anulus</name>
    <dbReference type="NCBI Taxonomy" id="180197"/>
    <lineage>
        <taxon>Bacteria</taxon>
        <taxon>Pseudomonadati</taxon>
        <taxon>Pseudomonadota</taxon>
        <taxon>Betaproteobacteria</taxon>
        <taxon>Burkholderiales</taxon>
        <taxon>Comamonadaceae</taxon>
        <taxon>Giesbergeria</taxon>
    </lineage>
</organism>
<gene>
    <name evidence="3" type="ORF">SAMN02982919_00201</name>
</gene>
<dbReference type="Proteomes" id="UP000199766">
    <property type="component" value="Unassembled WGS sequence"/>
</dbReference>
<feature type="compositionally biased region" description="Low complexity" evidence="2">
    <location>
        <begin position="40"/>
        <end position="49"/>
    </location>
</feature>
<dbReference type="AlphaFoldDB" id="A0A1H9E554"/>
<feature type="compositionally biased region" description="Low complexity" evidence="2">
    <location>
        <begin position="67"/>
        <end position="91"/>
    </location>
</feature>
<evidence type="ECO:0008006" key="5">
    <source>
        <dbReference type="Google" id="ProtNLM"/>
    </source>
</evidence>
<protein>
    <recommendedName>
        <fullName evidence="5">Scaffolding protein</fullName>
    </recommendedName>
</protein>
<feature type="coiled-coil region" evidence="1">
    <location>
        <begin position="126"/>
        <end position="160"/>
    </location>
</feature>
<evidence type="ECO:0000313" key="3">
    <source>
        <dbReference type="EMBL" id="SEQ20742.1"/>
    </source>
</evidence>
<name>A0A1H9E554_9BURK</name>